<gene>
    <name evidence="1" type="ORF">T01_4166</name>
</gene>
<dbReference type="InParanoid" id="A0A0V1BG30"/>
<dbReference type="AlphaFoldDB" id="A0A0V1BG30"/>
<evidence type="ECO:0000313" key="2">
    <source>
        <dbReference type="Proteomes" id="UP000054776"/>
    </source>
</evidence>
<reference evidence="1 2" key="1">
    <citation type="submission" date="2015-01" db="EMBL/GenBank/DDBJ databases">
        <title>Evolution of Trichinella species and genotypes.</title>
        <authorList>
            <person name="Korhonen P.K."/>
            <person name="Edoardo P."/>
            <person name="Giuseppe L.R."/>
            <person name="Gasser R.B."/>
        </authorList>
    </citation>
    <scope>NUCLEOTIDE SEQUENCE [LARGE SCALE GENOMIC DNA]</scope>
    <source>
        <strain evidence="1">ISS3</strain>
    </source>
</reference>
<proteinExistence type="predicted"/>
<comment type="caution">
    <text evidence="1">The sequence shown here is derived from an EMBL/GenBank/DDBJ whole genome shotgun (WGS) entry which is preliminary data.</text>
</comment>
<keyword evidence="2" id="KW-1185">Reference proteome</keyword>
<organism evidence="1 2">
    <name type="scientific">Trichinella spiralis</name>
    <name type="common">Trichina worm</name>
    <dbReference type="NCBI Taxonomy" id="6334"/>
    <lineage>
        <taxon>Eukaryota</taxon>
        <taxon>Metazoa</taxon>
        <taxon>Ecdysozoa</taxon>
        <taxon>Nematoda</taxon>
        <taxon>Enoplea</taxon>
        <taxon>Dorylaimia</taxon>
        <taxon>Trichinellida</taxon>
        <taxon>Trichinellidae</taxon>
        <taxon>Trichinella</taxon>
    </lineage>
</organism>
<dbReference type="eggNOG" id="ENOG502S719">
    <property type="taxonomic scope" value="Eukaryota"/>
</dbReference>
<accession>A0A0V1BG30</accession>
<name>A0A0V1BG30_TRISP</name>
<protein>
    <submittedName>
        <fullName evidence="1">Uncharacterized protein</fullName>
    </submittedName>
</protein>
<dbReference type="Proteomes" id="UP000054776">
    <property type="component" value="Unassembled WGS sequence"/>
</dbReference>
<dbReference type="EMBL" id="JYDH01000049">
    <property type="protein sequence ID" value="KRY35871.1"/>
    <property type="molecule type" value="Genomic_DNA"/>
</dbReference>
<sequence>MVLPSNDTGISVVSLIVKILSIQSNCADARVYSTNLVSSNHVDKYVDSVHAAQFVDVRFYSLAFQISICNLGTSVQDFSLEIQFKATWLSINVKVSTA</sequence>
<evidence type="ECO:0000313" key="1">
    <source>
        <dbReference type="EMBL" id="KRY35871.1"/>
    </source>
</evidence>